<keyword evidence="1" id="KW-0812">Transmembrane</keyword>
<dbReference type="HOGENOM" id="CLU_2208587_0_0_6"/>
<evidence type="ECO:0000313" key="3">
    <source>
        <dbReference type="Proteomes" id="UP000001867"/>
    </source>
</evidence>
<name>B4SND5_STRM5</name>
<feature type="transmembrane region" description="Helical" evidence="1">
    <location>
        <begin position="63"/>
        <end position="83"/>
    </location>
</feature>
<gene>
    <name evidence="2" type="ordered locus">Smal_2457</name>
</gene>
<feature type="transmembrane region" description="Helical" evidence="1">
    <location>
        <begin position="31"/>
        <end position="51"/>
    </location>
</feature>
<dbReference type="STRING" id="391008.Smal_2457"/>
<dbReference type="AlphaFoldDB" id="B4SND5"/>
<evidence type="ECO:0000256" key="1">
    <source>
        <dbReference type="SAM" id="Phobius"/>
    </source>
</evidence>
<evidence type="ECO:0000313" key="2">
    <source>
        <dbReference type="EMBL" id="ACF52160.1"/>
    </source>
</evidence>
<evidence type="ECO:0008006" key="4">
    <source>
        <dbReference type="Google" id="ProtNLM"/>
    </source>
</evidence>
<keyword evidence="1" id="KW-0472">Membrane</keyword>
<reference evidence="2 3" key="1">
    <citation type="submission" date="2008-06" db="EMBL/GenBank/DDBJ databases">
        <title>Complete sequence of Stenotrophomonas maltophilia R551-3.</title>
        <authorList>
            <consortium name="US DOE Joint Genome Institute"/>
            <person name="Lucas S."/>
            <person name="Copeland A."/>
            <person name="Lapidus A."/>
            <person name="Glavina del Rio T."/>
            <person name="Dalin E."/>
            <person name="Tice H."/>
            <person name="Pitluck S."/>
            <person name="Chain P."/>
            <person name="Malfatti S."/>
            <person name="Shin M."/>
            <person name="Vergez L."/>
            <person name="Lang D."/>
            <person name="Schmutz J."/>
            <person name="Larimer F."/>
            <person name="Land M."/>
            <person name="Hauser L."/>
            <person name="Kyrpides N."/>
            <person name="Mikhailova N."/>
            <person name="Taghavi S."/>
            <person name="Monchy S."/>
            <person name="Newman L."/>
            <person name="Vangronsveld J."/>
            <person name="van der Lelie D."/>
            <person name="Richardson P."/>
        </authorList>
    </citation>
    <scope>NUCLEOTIDE SEQUENCE [LARGE SCALE GENOMIC DNA]</scope>
    <source>
        <strain evidence="2 3">R551-3</strain>
    </source>
</reference>
<sequence>MGSGTVAAPPFHVTTPASMFRHPAPARHDAVALQAGVLGSVLGVALFKAIALSSLASGSLMVIGLWLLACALLGAWALAAYLACLALSRRVFVLMLVLCTVLMICLA</sequence>
<dbReference type="KEGG" id="smt:Smal_2457"/>
<dbReference type="EMBL" id="CP001111">
    <property type="protein sequence ID" value="ACF52160.1"/>
    <property type="molecule type" value="Genomic_DNA"/>
</dbReference>
<proteinExistence type="predicted"/>
<dbReference type="Proteomes" id="UP000001867">
    <property type="component" value="Chromosome"/>
</dbReference>
<protein>
    <recommendedName>
        <fullName evidence="4">Transmembrane protein</fullName>
    </recommendedName>
</protein>
<feature type="transmembrane region" description="Helical" evidence="1">
    <location>
        <begin position="89"/>
        <end position="106"/>
    </location>
</feature>
<accession>B4SND5</accession>
<organism evidence="2 3">
    <name type="scientific">Stenotrophomonas maltophilia (strain R551-3)</name>
    <dbReference type="NCBI Taxonomy" id="391008"/>
    <lineage>
        <taxon>Bacteria</taxon>
        <taxon>Pseudomonadati</taxon>
        <taxon>Pseudomonadota</taxon>
        <taxon>Gammaproteobacteria</taxon>
        <taxon>Lysobacterales</taxon>
        <taxon>Lysobacteraceae</taxon>
        <taxon>Stenotrophomonas</taxon>
        <taxon>Stenotrophomonas maltophilia group</taxon>
    </lineage>
</organism>
<keyword evidence="1" id="KW-1133">Transmembrane helix</keyword>